<dbReference type="OrthoDB" id="1466660at2"/>
<evidence type="ECO:0000256" key="1">
    <source>
        <dbReference type="SAM" id="Phobius"/>
    </source>
</evidence>
<dbReference type="Proteomes" id="UP000262142">
    <property type="component" value="Unassembled WGS sequence"/>
</dbReference>
<feature type="transmembrane region" description="Helical" evidence="1">
    <location>
        <begin position="43"/>
        <end position="61"/>
    </location>
</feature>
<feature type="domain" description="Gliding motility protein GldL-like N-terminal" evidence="2">
    <location>
        <begin position="15"/>
        <end position="79"/>
    </location>
</feature>
<sequence>MALKPTKKDYILNMVYSLGAAIVILGALFKINHYSIGPLDGSTVLLVGLGVEAIIFVIFAFDPPAGDYAWEKAYPELLDGKASVARKGNATVQEDYNTQISLSEKLDKMLTEAKLDASLMNRLREGIQNFSNSVDDINRTIDASKNTQKYGDQLALAANHMESLNSLYQSQLESGKRQVELNKKFIDEMEKSATGSEKFLTEMNKLTSNVQSLNQVYGGMLSAMRQPQA</sequence>
<protein>
    <submittedName>
        <fullName evidence="3">Gliding motility-associated protein GldL</fullName>
    </submittedName>
</protein>
<dbReference type="RefSeq" id="WP_119059325.1">
    <property type="nucleotide sequence ID" value="NZ_UNSC01000003.1"/>
</dbReference>
<proteinExistence type="predicted"/>
<dbReference type="AlphaFoldDB" id="A0A383TY41"/>
<evidence type="ECO:0000259" key="2">
    <source>
        <dbReference type="Pfam" id="PF22827"/>
    </source>
</evidence>
<keyword evidence="1" id="KW-1133">Transmembrane helix</keyword>
<dbReference type="InterPro" id="IPR019852">
    <property type="entry name" value="Motility-assoc_prot_GldL"/>
</dbReference>
<name>A0A383TY41_9FLAO</name>
<keyword evidence="1" id="KW-0472">Membrane</keyword>
<dbReference type="EMBL" id="UNSC01000003">
    <property type="protein sequence ID" value="SZD72514.1"/>
    <property type="molecule type" value="Genomic_DNA"/>
</dbReference>
<reference evidence="3 4" key="1">
    <citation type="submission" date="2018-09" db="EMBL/GenBank/DDBJ databases">
        <authorList>
            <consortium name="Pathogen Informatics"/>
        </authorList>
    </citation>
    <scope>NUCLEOTIDE SEQUENCE [LARGE SCALE GENOMIC DNA]</scope>
    <source>
        <strain evidence="3 4">OH-22767</strain>
    </source>
</reference>
<feature type="transmembrane region" description="Helical" evidence="1">
    <location>
        <begin position="12"/>
        <end position="31"/>
    </location>
</feature>
<dbReference type="NCBIfam" id="TIGR03513">
    <property type="entry name" value="GldL_gliding"/>
    <property type="match status" value="1"/>
</dbReference>
<gene>
    <name evidence="3" type="ORF">SAMEA104719789_00963</name>
</gene>
<organism evidence="3 4">
    <name type="scientific">Candidatus Ornithobacterium hominis</name>
    <dbReference type="NCBI Taxonomy" id="2497989"/>
    <lineage>
        <taxon>Bacteria</taxon>
        <taxon>Pseudomonadati</taxon>
        <taxon>Bacteroidota</taxon>
        <taxon>Flavobacteriia</taxon>
        <taxon>Flavobacteriales</taxon>
        <taxon>Weeksellaceae</taxon>
        <taxon>Ornithobacterium</taxon>
    </lineage>
</organism>
<keyword evidence="4" id="KW-1185">Reference proteome</keyword>
<dbReference type="Pfam" id="PF22827">
    <property type="entry name" value="GldL_N"/>
    <property type="match status" value="1"/>
</dbReference>
<dbReference type="InterPro" id="IPR055087">
    <property type="entry name" value="GldL-like_N"/>
</dbReference>
<evidence type="ECO:0000313" key="3">
    <source>
        <dbReference type="EMBL" id="SZD72514.1"/>
    </source>
</evidence>
<keyword evidence="1" id="KW-0812">Transmembrane</keyword>
<accession>A0A383TY41</accession>
<evidence type="ECO:0000313" key="4">
    <source>
        <dbReference type="Proteomes" id="UP000262142"/>
    </source>
</evidence>